<gene>
    <name evidence="5" type="ORF">FJQ40_21090</name>
    <name evidence="6" type="ORF">GOP25_25840</name>
</gene>
<evidence type="ECO:0000313" key="8">
    <source>
        <dbReference type="Proteomes" id="UP000533284"/>
    </source>
</evidence>
<dbReference type="Proteomes" id="UP000533284">
    <property type="component" value="Unassembled WGS sequence"/>
</dbReference>
<evidence type="ECO:0000259" key="4">
    <source>
        <dbReference type="PROSITE" id="PS50932"/>
    </source>
</evidence>
<dbReference type="Pfam" id="PF00356">
    <property type="entry name" value="LacI"/>
    <property type="match status" value="1"/>
</dbReference>
<dbReference type="PROSITE" id="PS50932">
    <property type="entry name" value="HTH_LACI_2"/>
    <property type="match status" value="1"/>
</dbReference>
<evidence type="ECO:0000313" key="6">
    <source>
        <dbReference type="EMBL" id="EFH5895569.1"/>
    </source>
</evidence>
<evidence type="ECO:0000256" key="1">
    <source>
        <dbReference type="ARBA" id="ARBA00023015"/>
    </source>
</evidence>
<dbReference type="Gene3D" id="1.10.260.40">
    <property type="entry name" value="lambda repressor-like DNA-binding domains"/>
    <property type="match status" value="1"/>
</dbReference>
<comment type="caution">
    <text evidence="6">The sequence shown here is derived from an EMBL/GenBank/DDBJ whole genome shotgun (WGS) entry which is preliminary data.</text>
</comment>
<evidence type="ECO:0000256" key="3">
    <source>
        <dbReference type="ARBA" id="ARBA00023163"/>
    </source>
</evidence>
<dbReference type="InterPro" id="IPR001761">
    <property type="entry name" value="Peripla_BP/Lac1_sug-bd_dom"/>
</dbReference>
<name>A0A3A6S789_ECOLX</name>
<feature type="domain" description="HTH lacI-type" evidence="4">
    <location>
        <begin position="1"/>
        <end position="55"/>
    </location>
</feature>
<reference evidence="6 7" key="1">
    <citation type="submission" date="2019-12" db="EMBL/GenBank/DDBJ databases">
        <authorList>
            <consortium name="GenomeTrakr network: Whole genome sequencing for foodborne pathogen traceback"/>
        </authorList>
    </citation>
    <scope>NUCLEOTIDE SEQUENCE [LARGE SCALE GENOMIC DNA]</scope>
    <source>
        <strain evidence="5 8">PSU-1847</strain>
        <strain evidence="6 7">PSU-2243</strain>
    </source>
</reference>
<evidence type="ECO:0000313" key="7">
    <source>
        <dbReference type="Proteomes" id="UP000531813"/>
    </source>
</evidence>
<dbReference type="InterPro" id="IPR010982">
    <property type="entry name" value="Lambda_DNA-bd_dom_sf"/>
</dbReference>
<keyword evidence="2 6" id="KW-0238">DNA-binding</keyword>
<keyword evidence="1" id="KW-0805">Transcription regulation</keyword>
<dbReference type="RefSeq" id="WP_000053334.1">
    <property type="nucleotide sequence ID" value="NZ_BKBZ01000208.1"/>
</dbReference>
<dbReference type="AlphaFoldDB" id="A0A3A6S789"/>
<evidence type="ECO:0000256" key="2">
    <source>
        <dbReference type="ARBA" id="ARBA00023125"/>
    </source>
</evidence>
<accession>A0A3A6S789</accession>
<dbReference type="PANTHER" id="PTHR30146:SF155">
    <property type="entry name" value="ALANINE RACEMASE"/>
    <property type="match status" value="1"/>
</dbReference>
<dbReference type="GO" id="GO:0000976">
    <property type="term" value="F:transcription cis-regulatory region binding"/>
    <property type="evidence" value="ECO:0007669"/>
    <property type="project" value="TreeGrafter"/>
</dbReference>
<dbReference type="CDD" id="cd01392">
    <property type="entry name" value="HTH_LacI"/>
    <property type="match status" value="1"/>
</dbReference>
<dbReference type="Gene3D" id="3.40.50.2300">
    <property type="match status" value="2"/>
</dbReference>
<dbReference type="Pfam" id="PF00532">
    <property type="entry name" value="Peripla_BP_1"/>
    <property type="match status" value="1"/>
</dbReference>
<dbReference type="PANTHER" id="PTHR30146">
    <property type="entry name" value="LACI-RELATED TRANSCRIPTIONAL REPRESSOR"/>
    <property type="match status" value="1"/>
</dbReference>
<sequence>MSLKAIATTLGISVTTVSRALGGFSDVAASTRERVEAEARRRGYRPNTQARRLKTGKTDAIGLVYPENDVPFNSGVFMDMVSCISRELAYHDIDLLLIADDEHADCHSYMRLVESRRIDALIIAHTLDDDPRITHLHKAGIPFLALGRVPQGLPCAWFDFDNHAGTWQATQKLIALGHKSIALLSENTSHSYVIARRQGWLDALHEHGLKDSLLRLVSPTRRAGYLAVMELMSLPAPPTAIITDNDLSGDGAAMALQLRGRLSGKEAVSLVVYDGLPQDSIIELDVAAVIQSTRSLVGRQISDMVYQIINGASPESLQITWTPIFYPGSTVHSPSF</sequence>
<organism evidence="6 7">
    <name type="scientific">Escherichia coli</name>
    <dbReference type="NCBI Taxonomy" id="562"/>
    <lineage>
        <taxon>Bacteria</taxon>
        <taxon>Pseudomonadati</taxon>
        <taxon>Pseudomonadota</taxon>
        <taxon>Gammaproteobacteria</taxon>
        <taxon>Enterobacterales</taxon>
        <taxon>Enterobacteriaceae</taxon>
        <taxon>Escherichia</taxon>
    </lineage>
</organism>
<dbReference type="EMBL" id="AASWIS010000063">
    <property type="protein sequence ID" value="EFH5895569.1"/>
    <property type="molecule type" value="Genomic_DNA"/>
</dbReference>
<evidence type="ECO:0000313" key="5">
    <source>
        <dbReference type="EMBL" id="EFB1699859.1"/>
    </source>
</evidence>
<dbReference type="SUPFAM" id="SSF47413">
    <property type="entry name" value="lambda repressor-like DNA-binding domains"/>
    <property type="match status" value="1"/>
</dbReference>
<dbReference type="CDD" id="cd20010">
    <property type="entry name" value="PBP1_AglR-like"/>
    <property type="match status" value="1"/>
</dbReference>
<dbReference type="SUPFAM" id="SSF53822">
    <property type="entry name" value="Periplasmic binding protein-like I"/>
    <property type="match status" value="1"/>
</dbReference>
<dbReference type="GO" id="GO:0003700">
    <property type="term" value="F:DNA-binding transcription factor activity"/>
    <property type="evidence" value="ECO:0007669"/>
    <property type="project" value="TreeGrafter"/>
</dbReference>
<keyword evidence="3" id="KW-0804">Transcription</keyword>
<dbReference type="InterPro" id="IPR028082">
    <property type="entry name" value="Peripla_BP_I"/>
</dbReference>
<dbReference type="SMART" id="SM00354">
    <property type="entry name" value="HTH_LACI"/>
    <property type="match status" value="1"/>
</dbReference>
<dbReference type="EMBL" id="AASDBN010000056">
    <property type="protein sequence ID" value="EFB1699859.1"/>
    <property type="molecule type" value="Genomic_DNA"/>
</dbReference>
<protein>
    <submittedName>
        <fullName evidence="6">LacI family DNA-binding transcriptional regulator</fullName>
    </submittedName>
</protein>
<proteinExistence type="predicted"/>
<dbReference type="InterPro" id="IPR000843">
    <property type="entry name" value="HTH_LacI"/>
</dbReference>
<dbReference type="Proteomes" id="UP000531813">
    <property type="component" value="Unassembled WGS sequence"/>
</dbReference>